<accession>A0A0C2M986</accession>
<sequence>MPSVSRFTSDMFSSILKLLNPGNYYPLHNIDSITSVSSSEQEGLATSDQSQQQRPIKLRIRLVKTEPGQPTIGIAEGRICIQIAEHFPDQSSHGESEIIQTVPEIKTEPEEPPQGLSLEETGAIDDYETKPSPQLIDVLTARNTHENVAVGDDSYNKETGNYWINTDVTSFTTSTKTESQVVSDKSHKYPELRIRVSILDFT</sequence>
<gene>
    <name evidence="1" type="ORF">RF11_04426</name>
</gene>
<reference evidence="1 2" key="1">
    <citation type="journal article" date="2014" name="Genome Biol. Evol.">
        <title>The genome of the myxosporean Thelohanellus kitauei shows adaptations to nutrient acquisition within its fish host.</title>
        <authorList>
            <person name="Yang Y."/>
            <person name="Xiong J."/>
            <person name="Zhou Z."/>
            <person name="Huo F."/>
            <person name="Miao W."/>
            <person name="Ran C."/>
            <person name="Liu Y."/>
            <person name="Zhang J."/>
            <person name="Feng J."/>
            <person name="Wang M."/>
            <person name="Wang M."/>
            <person name="Wang L."/>
            <person name="Yao B."/>
        </authorList>
    </citation>
    <scope>NUCLEOTIDE SEQUENCE [LARGE SCALE GENOMIC DNA]</scope>
    <source>
        <strain evidence="1">Wuqing</strain>
    </source>
</reference>
<evidence type="ECO:0000313" key="2">
    <source>
        <dbReference type="Proteomes" id="UP000031668"/>
    </source>
</evidence>
<dbReference type="EMBL" id="JWZT01005403">
    <property type="protein sequence ID" value="KII60884.1"/>
    <property type="molecule type" value="Genomic_DNA"/>
</dbReference>
<dbReference type="Proteomes" id="UP000031668">
    <property type="component" value="Unassembled WGS sequence"/>
</dbReference>
<organism evidence="1 2">
    <name type="scientific">Thelohanellus kitauei</name>
    <name type="common">Myxosporean</name>
    <dbReference type="NCBI Taxonomy" id="669202"/>
    <lineage>
        <taxon>Eukaryota</taxon>
        <taxon>Metazoa</taxon>
        <taxon>Cnidaria</taxon>
        <taxon>Myxozoa</taxon>
        <taxon>Myxosporea</taxon>
        <taxon>Bivalvulida</taxon>
        <taxon>Platysporina</taxon>
        <taxon>Myxobolidae</taxon>
        <taxon>Thelohanellus</taxon>
    </lineage>
</organism>
<comment type="caution">
    <text evidence="1">The sequence shown here is derived from an EMBL/GenBank/DDBJ whole genome shotgun (WGS) entry which is preliminary data.</text>
</comment>
<protein>
    <submittedName>
        <fullName evidence="1">Uncharacterized protein</fullName>
    </submittedName>
</protein>
<evidence type="ECO:0000313" key="1">
    <source>
        <dbReference type="EMBL" id="KII60884.1"/>
    </source>
</evidence>
<name>A0A0C2M986_THEKT</name>
<keyword evidence="2" id="KW-1185">Reference proteome</keyword>
<proteinExistence type="predicted"/>
<dbReference type="AlphaFoldDB" id="A0A0C2M986"/>